<comment type="subcellular location">
    <subcellularLocation>
        <location evidence="1">Cell membrane</location>
    </subcellularLocation>
</comment>
<comment type="caution">
    <text evidence="10">The sequence shown here is derived from an EMBL/GenBank/DDBJ whole genome shotgun (WGS) entry which is preliminary data.</text>
</comment>
<evidence type="ECO:0000256" key="4">
    <source>
        <dbReference type="ARBA" id="ARBA00022741"/>
    </source>
</evidence>
<evidence type="ECO:0000256" key="3">
    <source>
        <dbReference type="ARBA" id="ARBA00022692"/>
    </source>
</evidence>
<evidence type="ECO:0000313" key="11">
    <source>
        <dbReference type="Proteomes" id="UP000621500"/>
    </source>
</evidence>
<evidence type="ECO:0000313" key="10">
    <source>
        <dbReference type="EMBL" id="GIH01618.1"/>
    </source>
</evidence>
<keyword evidence="7 8" id="KW-0472">Membrane</keyword>
<evidence type="ECO:0000256" key="1">
    <source>
        <dbReference type="ARBA" id="ARBA00004236"/>
    </source>
</evidence>
<name>A0ABQ4F3Y2_9ACTN</name>
<dbReference type="EMBL" id="BONX01000077">
    <property type="protein sequence ID" value="GIH01618.1"/>
    <property type="molecule type" value="Genomic_DNA"/>
</dbReference>
<reference evidence="10 11" key="1">
    <citation type="submission" date="2021-01" db="EMBL/GenBank/DDBJ databases">
        <title>Whole genome shotgun sequence of Plantactinospora mayteni NBRC 109088.</title>
        <authorList>
            <person name="Komaki H."/>
            <person name="Tamura T."/>
        </authorList>
    </citation>
    <scope>NUCLEOTIDE SEQUENCE [LARGE SCALE GENOMIC DNA]</scope>
    <source>
        <strain evidence="10 11">NBRC 109088</strain>
    </source>
</reference>
<dbReference type="InterPro" id="IPR043760">
    <property type="entry name" value="PycTM_dom"/>
</dbReference>
<keyword evidence="2" id="KW-1003">Cell membrane</keyword>
<keyword evidence="11" id="KW-1185">Reference proteome</keyword>
<evidence type="ECO:0000256" key="5">
    <source>
        <dbReference type="ARBA" id="ARBA00022989"/>
    </source>
</evidence>
<evidence type="ECO:0000256" key="2">
    <source>
        <dbReference type="ARBA" id="ARBA00022475"/>
    </source>
</evidence>
<dbReference type="Proteomes" id="UP000621500">
    <property type="component" value="Unassembled WGS sequence"/>
</dbReference>
<accession>A0ABQ4F3Y2</accession>
<keyword evidence="5 8" id="KW-1133">Transmembrane helix</keyword>
<keyword evidence="3 8" id="KW-0812">Transmembrane</keyword>
<organism evidence="10 11">
    <name type="scientific">Plantactinospora mayteni</name>
    <dbReference type="NCBI Taxonomy" id="566021"/>
    <lineage>
        <taxon>Bacteria</taxon>
        <taxon>Bacillati</taxon>
        <taxon>Actinomycetota</taxon>
        <taxon>Actinomycetes</taxon>
        <taxon>Micromonosporales</taxon>
        <taxon>Micromonosporaceae</taxon>
        <taxon>Plantactinospora</taxon>
    </lineage>
</organism>
<protein>
    <recommendedName>
        <fullName evidence="9">Pycsar effector protein domain-containing protein</fullName>
    </recommendedName>
</protein>
<evidence type="ECO:0000256" key="8">
    <source>
        <dbReference type="SAM" id="Phobius"/>
    </source>
</evidence>
<feature type="domain" description="Pycsar effector protein" evidence="9">
    <location>
        <begin position="39"/>
        <end position="183"/>
    </location>
</feature>
<proteinExistence type="predicted"/>
<evidence type="ECO:0000256" key="6">
    <source>
        <dbReference type="ARBA" id="ARBA00023118"/>
    </source>
</evidence>
<sequence>MDVLHTVMVPFPGGMGASCQPRIPSTLDPWRDLQVGLATATSLQTSIRHADTKAATLLATEGAVATAVTEPAASLLSAGTTVSVAGTVLLVGLLTGLSVASWHLIRAMRPQLVGVAGDNRFGFPNLARAGRRPTAADVRQQRNEAWEFVSTLALIAMGKHTRVRKSLPWLAMSLTAAGLVIVMGLALSVA</sequence>
<dbReference type="Pfam" id="PF18967">
    <property type="entry name" value="PycTM"/>
    <property type="match status" value="1"/>
</dbReference>
<evidence type="ECO:0000259" key="9">
    <source>
        <dbReference type="Pfam" id="PF18967"/>
    </source>
</evidence>
<evidence type="ECO:0000256" key="7">
    <source>
        <dbReference type="ARBA" id="ARBA00023136"/>
    </source>
</evidence>
<feature type="transmembrane region" description="Helical" evidence="8">
    <location>
        <begin position="167"/>
        <end position="189"/>
    </location>
</feature>
<keyword evidence="6" id="KW-0051">Antiviral defense</keyword>
<feature type="transmembrane region" description="Helical" evidence="8">
    <location>
        <begin position="84"/>
        <end position="105"/>
    </location>
</feature>
<keyword evidence="4" id="KW-0547">Nucleotide-binding</keyword>
<gene>
    <name evidence="10" type="ORF">Pma05_81900</name>
</gene>